<dbReference type="EMBL" id="JAYMYS010000004">
    <property type="protein sequence ID" value="KAK7394279.1"/>
    <property type="molecule type" value="Genomic_DNA"/>
</dbReference>
<dbReference type="Proteomes" id="UP001386955">
    <property type="component" value="Unassembled WGS sequence"/>
</dbReference>
<dbReference type="Pfam" id="PF23598">
    <property type="entry name" value="LRR_14"/>
    <property type="match status" value="1"/>
</dbReference>
<protein>
    <recommendedName>
        <fullName evidence="2">Disease resistance R13L4/SHOC-2-like LRR domain-containing protein</fullName>
    </recommendedName>
</protein>
<evidence type="ECO:0000313" key="3">
    <source>
        <dbReference type="EMBL" id="KAK7394279.1"/>
    </source>
</evidence>
<evidence type="ECO:0000256" key="1">
    <source>
        <dbReference type="ARBA" id="ARBA00022737"/>
    </source>
</evidence>
<reference evidence="3 4" key="1">
    <citation type="submission" date="2024-01" db="EMBL/GenBank/DDBJ databases">
        <title>The genomes of 5 underutilized Papilionoideae crops provide insights into root nodulation and disease resistanc.</title>
        <authorList>
            <person name="Jiang F."/>
        </authorList>
    </citation>
    <scope>NUCLEOTIDE SEQUENCE [LARGE SCALE GENOMIC DNA]</scope>
    <source>
        <strain evidence="3">DUOXIRENSHENG_FW03</strain>
        <tissue evidence="3">Leaves</tissue>
    </source>
</reference>
<dbReference type="InterPro" id="IPR032675">
    <property type="entry name" value="LRR_dom_sf"/>
</dbReference>
<organism evidence="3 4">
    <name type="scientific">Psophocarpus tetragonolobus</name>
    <name type="common">Winged bean</name>
    <name type="synonym">Dolichos tetragonolobus</name>
    <dbReference type="NCBI Taxonomy" id="3891"/>
    <lineage>
        <taxon>Eukaryota</taxon>
        <taxon>Viridiplantae</taxon>
        <taxon>Streptophyta</taxon>
        <taxon>Embryophyta</taxon>
        <taxon>Tracheophyta</taxon>
        <taxon>Spermatophyta</taxon>
        <taxon>Magnoliopsida</taxon>
        <taxon>eudicotyledons</taxon>
        <taxon>Gunneridae</taxon>
        <taxon>Pentapetalae</taxon>
        <taxon>rosids</taxon>
        <taxon>fabids</taxon>
        <taxon>Fabales</taxon>
        <taxon>Fabaceae</taxon>
        <taxon>Papilionoideae</taxon>
        <taxon>50 kb inversion clade</taxon>
        <taxon>NPAAA clade</taxon>
        <taxon>indigoferoid/millettioid clade</taxon>
        <taxon>Phaseoleae</taxon>
        <taxon>Psophocarpus</taxon>
    </lineage>
</organism>
<accession>A0AAN9SER8</accession>
<feature type="domain" description="Disease resistance R13L4/SHOC-2-like LRR" evidence="2">
    <location>
        <begin position="121"/>
        <end position="184"/>
    </location>
</feature>
<dbReference type="PANTHER" id="PTHR47186:SF3">
    <property type="entry name" value="OS09G0267800 PROTEIN"/>
    <property type="match status" value="1"/>
</dbReference>
<evidence type="ECO:0000259" key="2">
    <source>
        <dbReference type="Pfam" id="PF23598"/>
    </source>
</evidence>
<sequence length="186" mass="21146">MRRKADCLALEETASKLNLTCRFAEEGVEIVDYHHRVCFLKMADGVVAFKTTDGDGGEDLSVEELKKKVAQWLKGKKYLVVLDEVKGAFPDDHTGSRILIIRASRMLVCYTQNPKVALHSTFKTMIHLRYLRIETGVSHIPASIGSLRNLETLDIRYEETVSNEIRKLKRLRSLYLRGGAKLPELK</sequence>
<keyword evidence="4" id="KW-1185">Reference proteome</keyword>
<evidence type="ECO:0000313" key="4">
    <source>
        <dbReference type="Proteomes" id="UP001386955"/>
    </source>
</evidence>
<comment type="caution">
    <text evidence="3">The sequence shown here is derived from an EMBL/GenBank/DDBJ whole genome shotgun (WGS) entry which is preliminary data.</text>
</comment>
<dbReference type="Gene3D" id="3.80.10.10">
    <property type="entry name" value="Ribonuclease Inhibitor"/>
    <property type="match status" value="1"/>
</dbReference>
<dbReference type="InterPro" id="IPR055414">
    <property type="entry name" value="LRR_R13L4/SHOC2-like"/>
</dbReference>
<gene>
    <name evidence="3" type="ORF">VNO78_14801</name>
</gene>
<keyword evidence="1" id="KW-0677">Repeat</keyword>
<dbReference type="AlphaFoldDB" id="A0AAN9SER8"/>
<proteinExistence type="predicted"/>
<name>A0AAN9SER8_PSOTE</name>
<dbReference type="PANTHER" id="PTHR47186">
    <property type="entry name" value="LEUCINE-RICH REPEAT-CONTAINING PROTEIN 57"/>
    <property type="match status" value="1"/>
</dbReference>
<dbReference type="SUPFAM" id="SSF52047">
    <property type="entry name" value="RNI-like"/>
    <property type="match status" value="1"/>
</dbReference>